<protein>
    <recommendedName>
        <fullName evidence="3">SMI1/KNR4 family protein</fullName>
    </recommendedName>
</protein>
<accession>A0ABX0R9R1</accession>
<evidence type="ECO:0000313" key="2">
    <source>
        <dbReference type="Proteomes" id="UP001515683"/>
    </source>
</evidence>
<reference evidence="1 2" key="1">
    <citation type="journal article" date="2019" name="bioRxiv">
        <title>Bacteria contribute to plant secondary compound degradation in a generalist herbivore system.</title>
        <authorList>
            <person name="Francoeur C.B."/>
            <person name="Khadempour L."/>
            <person name="Moreira-Soto R.D."/>
            <person name="Gotting K."/>
            <person name="Book A.J."/>
            <person name="Pinto-Tomas A.A."/>
            <person name="Keefover-Ring K."/>
            <person name="Currie C.R."/>
        </authorList>
    </citation>
    <scope>NUCLEOTIDE SEQUENCE [LARGE SCALE GENOMIC DNA]</scope>
    <source>
        <strain evidence="1">Acro-835</strain>
    </source>
</reference>
<proteinExistence type="predicted"/>
<evidence type="ECO:0000313" key="1">
    <source>
        <dbReference type="EMBL" id="NIF22096.1"/>
    </source>
</evidence>
<organism evidence="1 2">
    <name type="scientific">Candidatus Pantoea multigeneris</name>
    <dbReference type="NCBI Taxonomy" id="2608357"/>
    <lineage>
        <taxon>Bacteria</taxon>
        <taxon>Pseudomonadati</taxon>
        <taxon>Pseudomonadota</taxon>
        <taxon>Gammaproteobacteria</taxon>
        <taxon>Enterobacterales</taxon>
        <taxon>Erwiniaceae</taxon>
        <taxon>Pantoea</taxon>
    </lineage>
</organism>
<dbReference type="EMBL" id="VWXF01000004">
    <property type="protein sequence ID" value="NIF22096.1"/>
    <property type="molecule type" value="Genomic_DNA"/>
</dbReference>
<comment type="caution">
    <text evidence="1">The sequence shown here is derived from an EMBL/GenBank/DDBJ whole genome shotgun (WGS) entry which is preliminary data.</text>
</comment>
<dbReference type="RefSeq" id="WP_167014505.1">
    <property type="nucleotide sequence ID" value="NZ_VWXF01000004.1"/>
</dbReference>
<gene>
    <name evidence="1" type="ORF">F3J40_10855</name>
</gene>
<sequence length="143" mass="16713">MLSKKLIDNLKEKGWWFEDAAHDYANEIIKLGIQPASMIYDFYTHAEDGPTFNSQGKEIYQLGWFLLNANYEFDLKRTHKLLMLPDEFIPLDSFEGGHGLFYNRANGAVIGLSPGKDINDFKNGKLQYQWNDFNAFLEWYFNL</sequence>
<keyword evidence="2" id="KW-1185">Reference proteome</keyword>
<name>A0ABX0R9R1_9GAMM</name>
<dbReference type="Proteomes" id="UP001515683">
    <property type="component" value="Unassembled WGS sequence"/>
</dbReference>
<evidence type="ECO:0008006" key="3">
    <source>
        <dbReference type="Google" id="ProtNLM"/>
    </source>
</evidence>